<dbReference type="Proteomes" id="UP000050517">
    <property type="component" value="Unassembled WGS sequence"/>
</dbReference>
<evidence type="ECO:0000256" key="1">
    <source>
        <dbReference type="SAM" id="MobiDB-lite"/>
    </source>
</evidence>
<gene>
    <name evidence="2" type="ORF">Cocul_02052</name>
</gene>
<feature type="region of interest" description="Disordered" evidence="1">
    <location>
        <begin position="1"/>
        <end position="20"/>
    </location>
</feature>
<protein>
    <submittedName>
        <fullName evidence="2">Uncharacterized protein</fullName>
    </submittedName>
</protein>
<accession>A0A0Q0YKS7</accession>
<evidence type="ECO:0000313" key="3">
    <source>
        <dbReference type="Proteomes" id="UP000050517"/>
    </source>
</evidence>
<organism evidence="2 3">
    <name type="scientific">Corynebacterium oculi</name>
    <dbReference type="NCBI Taxonomy" id="1544416"/>
    <lineage>
        <taxon>Bacteria</taxon>
        <taxon>Bacillati</taxon>
        <taxon>Actinomycetota</taxon>
        <taxon>Actinomycetes</taxon>
        <taxon>Mycobacteriales</taxon>
        <taxon>Corynebacteriaceae</taxon>
        <taxon>Corynebacterium</taxon>
    </lineage>
</organism>
<evidence type="ECO:0000313" key="2">
    <source>
        <dbReference type="EMBL" id="KQB83080.1"/>
    </source>
</evidence>
<proteinExistence type="predicted"/>
<sequence length="52" mass="5672">MFLPSRVISPEAGASTRARARSRVDFPQPLGPMMAVKVPWGISTLSSVEMVR</sequence>
<reference evidence="2 3" key="1">
    <citation type="submission" date="2015-10" db="EMBL/GenBank/DDBJ databases">
        <title>Corynebacteirum lowii and Corynebacterium oculi species nova, derived from human clinical disease and and emended description of Corynebacterium mastiditis.</title>
        <authorList>
            <person name="Bernard K."/>
            <person name="Pacheco A.L."/>
            <person name="Mcdougall C."/>
            <person name="Burtx T."/>
            <person name="Weibe D."/>
            <person name="Tyler S."/>
            <person name="Olson A.B."/>
            <person name="Cnockaert M."/>
            <person name="Eguchi H."/>
            <person name="Kuwahara T."/>
            <person name="Nakayama-Imaohji H."/>
            <person name="Boudewijins M."/>
            <person name="Van Hoecke F."/>
            <person name="Bernier A.-M."/>
            <person name="Vandamme P."/>
        </authorList>
    </citation>
    <scope>NUCLEOTIDE SEQUENCE [LARGE SCALE GENOMIC DNA]</scope>
    <source>
        <strain evidence="2 3">NML 130210</strain>
    </source>
</reference>
<name>A0A0Q0YKS7_9CORY</name>
<dbReference type="AlphaFoldDB" id="A0A0Q0YKS7"/>
<dbReference type="PATRIC" id="fig|1544416.3.peg.2047"/>
<keyword evidence="3" id="KW-1185">Reference proteome</keyword>
<comment type="caution">
    <text evidence="2">The sequence shown here is derived from an EMBL/GenBank/DDBJ whole genome shotgun (WGS) entry which is preliminary data.</text>
</comment>
<dbReference type="EMBL" id="LKST01000004">
    <property type="protein sequence ID" value="KQB83080.1"/>
    <property type="molecule type" value="Genomic_DNA"/>
</dbReference>